<dbReference type="Pfam" id="PF02182">
    <property type="entry name" value="SAD_SRA"/>
    <property type="match status" value="1"/>
</dbReference>
<evidence type="ECO:0000256" key="7">
    <source>
        <dbReference type="ARBA" id="ARBA00023242"/>
    </source>
</evidence>
<evidence type="ECO:0000313" key="14">
    <source>
        <dbReference type="EMBL" id="KAA8539751.1"/>
    </source>
</evidence>
<name>A0A5J5BF14_9ASTE</name>
<feature type="domain" description="YDG" evidence="13">
    <location>
        <begin position="363"/>
        <end position="517"/>
    </location>
</feature>
<evidence type="ECO:0000256" key="5">
    <source>
        <dbReference type="ARBA" id="ARBA00022691"/>
    </source>
</evidence>
<dbReference type="PROSITE" id="PS50867">
    <property type="entry name" value="PRE_SET"/>
    <property type="match status" value="1"/>
</dbReference>
<evidence type="ECO:0000259" key="10">
    <source>
        <dbReference type="PROSITE" id="PS50280"/>
    </source>
</evidence>
<dbReference type="GO" id="GO:0003690">
    <property type="term" value="F:double-stranded DNA binding"/>
    <property type="evidence" value="ECO:0007669"/>
    <property type="project" value="TreeGrafter"/>
</dbReference>
<dbReference type="OrthoDB" id="5792673at2759"/>
<keyword evidence="7 8" id="KW-0539">Nucleus</keyword>
<dbReference type="Gene3D" id="2.170.270.10">
    <property type="entry name" value="SET domain"/>
    <property type="match status" value="1"/>
</dbReference>
<dbReference type="InterPro" id="IPR003616">
    <property type="entry name" value="Post-SET_dom"/>
</dbReference>
<proteinExistence type="predicted"/>
<protein>
    <recommendedName>
        <fullName evidence="16">Histone-lysine N-methyltransferase</fullName>
    </recommendedName>
</protein>
<accession>A0A5J5BF14</accession>
<keyword evidence="2" id="KW-0158">Chromosome</keyword>
<dbReference type="PANTHER" id="PTHR45660">
    <property type="entry name" value="HISTONE-LYSINE N-METHYLTRANSFERASE SETMAR"/>
    <property type="match status" value="1"/>
</dbReference>
<dbReference type="PROSITE" id="PS51575">
    <property type="entry name" value="SAM_MT43_SUVAR39_2"/>
    <property type="match status" value="1"/>
</dbReference>
<dbReference type="Proteomes" id="UP000325577">
    <property type="component" value="Linkage Group LG14"/>
</dbReference>
<dbReference type="PROSITE" id="PS51015">
    <property type="entry name" value="YDG"/>
    <property type="match status" value="1"/>
</dbReference>
<dbReference type="SUPFAM" id="SSF82199">
    <property type="entry name" value="SET domain"/>
    <property type="match status" value="1"/>
</dbReference>
<dbReference type="InterPro" id="IPR036987">
    <property type="entry name" value="SRA-YDG_sf"/>
</dbReference>
<keyword evidence="15" id="KW-1185">Reference proteome</keyword>
<evidence type="ECO:0008006" key="16">
    <source>
        <dbReference type="Google" id="ProtNLM"/>
    </source>
</evidence>
<evidence type="ECO:0000256" key="8">
    <source>
        <dbReference type="PROSITE-ProRule" id="PRU00358"/>
    </source>
</evidence>
<organism evidence="14 15">
    <name type="scientific">Nyssa sinensis</name>
    <dbReference type="NCBI Taxonomy" id="561372"/>
    <lineage>
        <taxon>Eukaryota</taxon>
        <taxon>Viridiplantae</taxon>
        <taxon>Streptophyta</taxon>
        <taxon>Embryophyta</taxon>
        <taxon>Tracheophyta</taxon>
        <taxon>Spermatophyta</taxon>
        <taxon>Magnoliopsida</taxon>
        <taxon>eudicotyledons</taxon>
        <taxon>Gunneridae</taxon>
        <taxon>Pentapetalae</taxon>
        <taxon>asterids</taxon>
        <taxon>Cornales</taxon>
        <taxon>Nyssaceae</taxon>
        <taxon>Nyssa</taxon>
    </lineage>
</organism>
<dbReference type="GO" id="GO:0032259">
    <property type="term" value="P:methylation"/>
    <property type="evidence" value="ECO:0007669"/>
    <property type="project" value="UniProtKB-KW"/>
</dbReference>
<evidence type="ECO:0000256" key="1">
    <source>
        <dbReference type="ARBA" id="ARBA00004286"/>
    </source>
</evidence>
<dbReference type="GO" id="GO:0005694">
    <property type="term" value="C:chromosome"/>
    <property type="evidence" value="ECO:0007669"/>
    <property type="project" value="UniProtKB-SubCell"/>
</dbReference>
<dbReference type="SUPFAM" id="SSF88697">
    <property type="entry name" value="PUA domain-like"/>
    <property type="match status" value="1"/>
</dbReference>
<dbReference type="InterPro" id="IPR003105">
    <property type="entry name" value="SRA_YDG"/>
</dbReference>
<feature type="domain" description="SET" evidence="10">
    <location>
        <begin position="651"/>
        <end position="789"/>
    </location>
</feature>
<reference evidence="14 15" key="1">
    <citation type="submission" date="2019-09" db="EMBL/GenBank/DDBJ databases">
        <title>A chromosome-level genome assembly of the Chinese tupelo Nyssa sinensis.</title>
        <authorList>
            <person name="Yang X."/>
            <person name="Kang M."/>
            <person name="Yang Y."/>
            <person name="Xiong H."/>
            <person name="Wang M."/>
            <person name="Zhang Z."/>
            <person name="Wang Z."/>
            <person name="Wu H."/>
            <person name="Ma T."/>
            <person name="Liu J."/>
            <person name="Xi Z."/>
        </authorList>
    </citation>
    <scope>NUCLEOTIDE SEQUENCE [LARGE SCALE GENOMIC DNA]</scope>
    <source>
        <strain evidence="14">J267</strain>
        <tissue evidence="14">Leaf</tissue>
    </source>
</reference>
<evidence type="ECO:0000256" key="3">
    <source>
        <dbReference type="ARBA" id="ARBA00022603"/>
    </source>
</evidence>
<dbReference type="Pfam" id="PF05033">
    <property type="entry name" value="Pre-SET"/>
    <property type="match status" value="1"/>
</dbReference>
<dbReference type="PROSITE" id="PS50868">
    <property type="entry name" value="POST_SET"/>
    <property type="match status" value="1"/>
</dbReference>
<dbReference type="InterPro" id="IPR046341">
    <property type="entry name" value="SET_dom_sf"/>
</dbReference>
<dbReference type="GO" id="GO:0042054">
    <property type="term" value="F:histone methyltransferase activity"/>
    <property type="evidence" value="ECO:0007669"/>
    <property type="project" value="InterPro"/>
</dbReference>
<dbReference type="InterPro" id="IPR001214">
    <property type="entry name" value="SET_dom"/>
</dbReference>
<dbReference type="InterPro" id="IPR025794">
    <property type="entry name" value="H3-K9-MeTrfase_plant"/>
</dbReference>
<evidence type="ECO:0000313" key="15">
    <source>
        <dbReference type="Proteomes" id="UP000325577"/>
    </source>
</evidence>
<dbReference type="Pfam" id="PF00856">
    <property type="entry name" value="SET"/>
    <property type="match status" value="1"/>
</dbReference>
<keyword evidence="6" id="KW-0156">Chromatin regulator</keyword>
<dbReference type="PROSITE" id="PS50280">
    <property type="entry name" value="SET"/>
    <property type="match status" value="1"/>
</dbReference>
<evidence type="ECO:0000259" key="12">
    <source>
        <dbReference type="PROSITE" id="PS50868"/>
    </source>
</evidence>
<feature type="domain" description="Pre-SET" evidence="11">
    <location>
        <begin position="588"/>
        <end position="648"/>
    </location>
</feature>
<evidence type="ECO:0000256" key="9">
    <source>
        <dbReference type="SAM" id="MobiDB-lite"/>
    </source>
</evidence>
<comment type="subcellular location">
    <subcellularLocation>
        <location evidence="1">Chromosome</location>
    </subcellularLocation>
    <subcellularLocation>
        <location evidence="8">Nucleus</location>
    </subcellularLocation>
</comment>
<evidence type="ECO:0000256" key="2">
    <source>
        <dbReference type="ARBA" id="ARBA00022454"/>
    </source>
</evidence>
<dbReference type="GO" id="GO:0008270">
    <property type="term" value="F:zinc ion binding"/>
    <property type="evidence" value="ECO:0007669"/>
    <property type="project" value="InterPro"/>
</dbReference>
<keyword evidence="4" id="KW-0808">Transferase</keyword>
<sequence length="819" mass="91443">MLPEICAQPKQVSALGSEKTLSKTQPLAKKFPPPKIRKGIPVFRQFPRLCGSLNNVSSSKSMVNGPLVESMRTNGNQVRGEIQEDYASERRLAGTALDEFVDKILAELGMGNETCNQVQGGTSAENEPSSGPLLDGNEKTDYIIPARNGESVNVARNGAQPKQIAALGSLKTLSETQQLAKKYPPPKIRKGVPVFREFPRLFGSLNNVSSSKSIVQAPLVESMRTNENQISGEIQERYASERELVGSASEEFVDKIIAEPSMGNAMCNQVQGGTSAENEPSMGLLFDGNDKESTDFSIVPFDNYRYKVRETLDQFEEIFKNLSREHQSESKGQRKASRQVHIEAAMVLKKQQKWVHMSEQFLGPVPGVEVGDQFRFRVELIIVGLHRQLVAGIDFMKKDDTILATSIVASGRYANDMESSDVLIYSGQGGNPSVVGDKKPEDQKLERGNLALKNSMDARTPVRVIRGCQTSKASNIMSRNGNKTEKIYIYDGLYTVSKYWQERGEYGKLVFMFQLNRNTGQTKLPRKFLNESKMSKSCKDFCVVDDVSQAKEKMPIRAMNAISDEKPPLFNYITSMIYPKRYNLPIPSGCDCTNGCSDSEKCSCAMKNGGEIPFNNNGSIVRAKPVVYECGPHCKCPHSCMNRVSQHGIRYKFEVFKTQSRGWGVRSRDYISSGSFICEYVGELLRDKEAEQRIGDDEYLFDIGNDTSNYILQDEPMARSISSVDKDDNGYTIDAARCGNIGRFINHSCSPNVYAQNVLYDHDDKKIPHIMLFASKHIPPLRELACNYNYKVDQVHDANGSIKKKSCFCGSRECTGRMY</sequence>
<feature type="compositionally biased region" description="Polar residues" evidence="9">
    <location>
        <begin position="118"/>
        <end position="129"/>
    </location>
</feature>
<dbReference type="Gene3D" id="2.30.280.10">
    <property type="entry name" value="SRA-YDG"/>
    <property type="match status" value="1"/>
</dbReference>
<feature type="domain" description="Post-SET" evidence="12">
    <location>
        <begin position="803"/>
        <end position="819"/>
    </location>
</feature>
<gene>
    <name evidence="14" type="ORF">F0562_026443</name>
</gene>
<evidence type="ECO:0000256" key="4">
    <source>
        <dbReference type="ARBA" id="ARBA00022679"/>
    </source>
</evidence>
<dbReference type="InterPro" id="IPR015947">
    <property type="entry name" value="PUA-like_sf"/>
</dbReference>
<feature type="region of interest" description="Disordered" evidence="9">
    <location>
        <begin position="118"/>
        <end position="137"/>
    </location>
</feature>
<dbReference type="SMART" id="SM00466">
    <property type="entry name" value="SRA"/>
    <property type="match status" value="1"/>
</dbReference>
<dbReference type="InterPro" id="IPR051357">
    <property type="entry name" value="H3K9_HMTase_SUVAR3-9"/>
</dbReference>
<evidence type="ECO:0000256" key="6">
    <source>
        <dbReference type="ARBA" id="ARBA00022853"/>
    </source>
</evidence>
<keyword evidence="5" id="KW-0949">S-adenosyl-L-methionine</keyword>
<evidence type="ECO:0000259" key="13">
    <source>
        <dbReference type="PROSITE" id="PS51015"/>
    </source>
</evidence>
<dbReference type="AlphaFoldDB" id="A0A5J5BF14"/>
<dbReference type="SMART" id="SM00468">
    <property type="entry name" value="PreSET"/>
    <property type="match status" value="1"/>
</dbReference>
<dbReference type="GO" id="GO:0005634">
    <property type="term" value="C:nucleus"/>
    <property type="evidence" value="ECO:0007669"/>
    <property type="project" value="UniProtKB-SubCell"/>
</dbReference>
<evidence type="ECO:0000259" key="11">
    <source>
        <dbReference type="PROSITE" id="PS50867"/>
    </source>
</evidence>
<dbReference type="InterPro" id="IPR007728">
    <property type="entry name" value="Pre-SET_dom"/>
</dbReference>
<dbReference type="SMART" id="SM00317">
    <property type="entry name" value="SET"/>
    <property type="match status" value="1"/>
</dbReference>
<keyword evidence="3" id="KW-0489">Methyltransferase</keyword>
<dbReference type="EMBL" id="CM018037">
    <property type="protein sequence ID" value="KAA8539751.1"/>
    <property type="molecule type" value="Genomic_DNA"/>
</dbReference>
<dbReference type="PANTHER" id="PTHR45660:SF46">
    <property type="entry name" value="HISTONE-LYSINE N-METHYLTRANSFERASE, H3 LYSINE-9 SPECIFIC SUVH6"/>
    <property type="match status" value="1"/>
</dbReference>